<evidence type="ECO:0000256" key="6">
    <source>
        <dbReference type="ARBA" id="ARBA00022833"/>
    </source>
</evidence>
<dbReference type="InterPro" id="IPR011990">
    <property type="entry name" value="TPR-like_helical_dom_sf"/>
</dbReference>
<keyword evidence="1" id="KW-0489">Methyltransferase</keyword>
<keyword evidence="2" id="KW-0808">Transferase</keyword>
<dbReference type="PROSITE" id="PS50865">
    <property type="entry name" value="ZF_MYND_2"/>
    <property type="match status" value="1"/>
</dbReference>
<dbReference type="GO" id="GO:0008168">
    <property type="term" value="F:methyltransferase activity"/>
    <property type="evidence" value="ECO:0007669"/>
    <property type="project" value="UniProtKB-KW"/>
</dbReference>
<comment type="caution">
    <text evidence="10">The sequence shown here is derived from an EMBL/GenBank/DDBJ whole genome shotgun (WGS) entry which is preliminary data.</text>
</comment>
<name>A0A9N8ZE86_9GLOM</name>
<dbReference type="SUPFAM" id="SSF82199">
    <property type="entry name" value="SET domain"/>
    <property type="match status" value="1"/>
</dbReference>
<feature type="domain" description="MYND-type" evidence="9">
    <location>
        <begin position="81"/>
        <end position="119"/>
    </location>
</feature>
<dbReference type="Gene3D" id="6.10.140.2220">
    <property type="match status" value="1"/>
</dbReference>
<keyword evidence="5 7" id="KW-0863">Zinc-finger</keyword>
<dbReference type="Gene3D" id="1.25.40.10">
    <property type="entry name" value="Tetratricopeptide repeat domain"/>
    <property type="match status" value="1"/>
</dbReference>
<keyword evidence="11" id="KW-1185">Reference proteome</keyword>
<dbReference type="SUPFAM" id="SSF48452">
    <property type="entry name" value="TPR-like"/>
    <property type="match status" value="1"/>
</dbReference>
<keyword evidence="4" id="KW-0479">Metal-binding</keyword>
<reference evidence="10" key="1">
    <citation type="submission" date="2021-06" db="EMBL/GenBank/DDBJ databases">
        <authorList>
            <person name="Kallberg Y."/>
            <person name="Tangrot J."/>
            <person name="Rosling A."/>
        </authorList>
    </citation>
    <scope>NUCLEOTIDE SEQUENCE</scope>
    <source>
        <strain evidence="10">IA702</strain>
    </source>
</reference>
<evidence type="ECO:0000256" key="3">
    <source>
        <dbReference type="ARBA" id="ARBA00022691"/>
    </source>
</evidence>
<evidence type="ECO:0000256" key="1">
    <source>
        <dbReference type="ARBA" id="ARBA00022603"/>
    </source>
</evidence>
<dbReference type="InterPro" id="IPR001214">
    <property type="entry name" value="SET_dom"/>
</dbReference>
<sequence>MENQPTKEFEDILSQSKQTEAVQEDIILDEPKGALKKFCIKKTEYKGRGIYALETIQRGTSIWQALPFSAVVDDQNISNTCSSCFVNDKRMFKCSKCSLIHYCSKQCQIDDWQNHQEECKAIVKVQRNPPTFIRLASRILRKRKVDVTLSQMETFAQLAMVVKECVGRDELLPAVDMLTLFCRLTSNGFSVLDAEMQSIGVGIYPNVSLLNHSCWPNCIVVFEGLKMNVRSIRKIEIGEEVTISYTDLFLTGEERRKELHERYFFTCRCELCEKYKSVSEVDPRSALRCTNTSCANPVDQPSTFDKDEEYVVSCNCGKVSTFDMAALDDSLEKARSLFKKGSELSASEPENALTYLHQAFLIQQSLLYFANHELVMTHRALFDCDSKLHKWDEALQHAECLERVYNAVFPEYHPDTALQIYRVAKILLYTNQLEKAVTKLRKALKISEVTCGHRHKLTRVIETSLKNSEAEIAIAVLDKVLDRD</sequence>
<evidence type="ECO:0000259" key="8">
    <source>
        <dbReference type="PROSITE" id="PS50280"/>
    </source>
</evidence>
<dbReference type="GO" id="GO:0005634">
    <property type="term" value="C:nucleus"/>
    <property type="evidence" value="ECO:0007669"/>
    <property type="project" value="TreeGrafter"/>
</dbReference>
<dbReference type="InterPro" id="IPR050869">
    <property type="entry name" value="H3K4_H4K5_MeTrfase"/>
</dbReference>
<dbReference type="Proteomes" id="UP000789572">
    <property type="component" value="Unassembled WGS sequence"/>
</dbReference>
<proteinExistence type="predicted"/>
<dbReference type="PROSITE" id="PS01360">
    <property type="entry name" value="ZF_MYND_1"/>
    <property type="match status" value="1"/>
</dbReference>
<dbReference type="EMBL" id="CAJVPJ010000197">
    <property type="protein sequence ID" value="CAG8493713.1"/>
    <property type="molecule type" value="Genomic_DNA"/>
</dbReference>
<evidence type="ECO:0000313" key="11">
    <source>
        <dbReference type="Proteomes" id="UP000789572"/>
    </source>
</evidence>
<evidence type="ECO:0000256" key="4">
    <source>
        <dbReference type="ARBA" id="ARBA00022723"/>
    </source>
</evidence>
<dbReference type="InterPro" id="IPR046341">
    <property type="entry name" value="SET_dom_sf"/>
</dbReference>
<dbReference type="PANTHER" id="PTHR12197:SF251">
    <property type="entry name" value="EG:BACR7C10.4 PROTEIN"/>
    <property type="match status" value="1"/>
</dbReference>
<gene>
    <name evidence="10" type="ORF">POCULU_LOCUS2211</name>
</gene>
<dbReference type="GO" id="GO:0008270">
    <property type="term" value="F:zinc ion binding"/>
    <property type="evidence" value="ECO:0007669"/>
    <property type="project" value="UniProtKB-KW"/>
</dbReference>
<evidence type="ECO:0000256" key="2">
    <source>
        <dbReference type="ARBA" id="ARBA00022679"/>
    </source>
</evidence>
<evidence type="ECO:0000256" key="7">
    <source>
        <dbReference type="PROSITE-ProRule" id="PRU00134"/>
    </source>
</evidence>
<dbReference type="AlphaFoldDB" id="A0A9N8ZE86"/>
<dbReference type="Pfam" id="PF00856">
    <property type="entry name" value="SET"/>
    <property type="match status" value="1"/>
</dbReference>
<dbReference type="PANTHER" id="PTHR12197">
    <property type="entry name" value="HISTONE-LYSINE N-METHYLTRANSFERASE SMYD"/>
    <property type="match status" value="1"/>
</dbReference>
<evidence type="ECO:0000259" key="9">
    <source>
        <dbReference type="PROSITE" id="PS50865"/>
    </source>
</evidence>
<evidence type="ECO:0000313" key="10">
    <source>
        <dbReference type="EMBL" id="CAG8493713.1"/>
    </source>
</evidence>
<organism evidence="10 11">
    <name type="scientific">Paraglomus occultum</name>
    <dbReference type="NCBI Taxonomy" id="144539"/>
    <lineage>
        <taxon>Eukaryota</taxon>
        <taxon>Fungi</taxon>
        <taxon>Fungi incertae sedis</taxon>
        <taxon>Mucoromycota</taxon>
        <taxon>Glomeromycotina</taxon>
        <taxon>Glomeromycetes</taxon>
        <taxon>Paraglomerales</taxon>
        <taxon>Paraglomeraceae</taxon>
        <taxon>Paraglomus</taxon>
    </lineage>
</organism>
<keyword evidence="6" id="KW-0862">Zinc</keyword>
<dbReference type="Gene3D" id="2.170.270.10">
    <property type="entry name" value="SET domain"/>
    <property type="match status" value="1"/>
</dbReference>
<dbReference type="Pfam" id="PF01753">
    <property type="entry name" value="zf-MYND"/>
    <property type="match status" value="1"/>
</dbReference>
<dbReference type="PROSITE" id="PS50280">
    <property type="entry name" value="SET"/>
    <property type="match status" value="1"/>
</dbReference>
<evidence type="ECO:0000256" key="5">
    <source>
        <dbReference type="ARBA" id="ARBA00022771"/>
    </source>
</evidence>
<dbReference type="SMART" id="SM00317">
    <property type="entry name" value="SET"/>
    <property type="match status" value="1"/>
</dbReference>
<dbReference type="GO" id="GO:0032259">
    <property type="term" value="P:methylation"/>
    <property type="evidence" value="ECO:0007669"/>
    <property type="project" value="UniProtKB-KW"/>
</dbReference>
<protein>
    <submittedName>
        <fullName evidence="10">2130_t:CDS:1</fullName>
    </submittedName>
</protein>
<dbReference type="FunFam" id="2.170.270.10:FF:000013">
    <property type="entry name" value="Histone-lysine N-methyltransferase SMYD1 isoform 1"/>
    <property type="match status" value="1"/>
</dbReference>
<feature type="domain" description="SET" evidence="8">
    <location>
        <begin position="36"/>
        <end position="246"/>
    </location>
</feature>
<dbReference type="OrthoDB" id="265717at2759"/>
<dbReference type="InterPro" id="IPR002893">
    <property type="entry name" value="Znf_MYND"/>
</dbReference>
<keyword evidence="3" id="KW-0949">S-adenosyl-L-methionine</keyword>
<accession>A0A9N8ZE86</accession>